<accession>A0A2N5S169</accession>
<dbReference type="EMBL" id="PGCI01001168">
    <property type="protein sequence ID" value="PLW06985.1"/>
    <property type="molecule type" value="Genomic_DNA"/>
</dbReference>
<comment type="caution">
    <text evidence="1">The sequence shown here is derived from an EMBL/GenBank/DDBJ whole genome shotgun (WGS) entry which is preliminary data.</text>
</comment>
<reference evidence="1 2" key="1">
    <citation type="submission" date="2017-11" db="EMBL/GenBank/DDBJ databases">
        <title>De novo assembly and phasing of dikaryotic genomes from two isolates of Puccinia coronata f. sp. avenae, the causal agent of oat crown rust.</title>
        <authorList>
            <person name="Miller M.E."/>
            <person name="Zhang Y."/>
            <person name="Omidvar V."/>
            <person name="Sperschneider J."/>
            <person name="Schwessinger B."/>
            <person name="Raley C."/>
            <person name="Palmer J.M."/>
            <person name="Garnica D."/>
            <person name="Upadhyaya N."/>
            <person name="Rathjen J."/>
            <person name="Taylor J.M."/>
            <person name="Park R.F."/>
            <person name="Dodds P.N."/>
            <person name="Hirsch C.D."/>
            <person name="Kianian S.F."/>
            <person name="Figueroa M."/>
        </authorList>
    </citation>
    <scope>NUCLEOTIDE SEQUENCE [LARGE SCALE GENOMIC DNA]</scope>
    <source>
        <strain evidence="1">12SD80</strain>
    </source>
</reference>
<name>A0A2N5S169_9BASI</name>
<gene>
    <name evidence="1" type="ORF">PCASD_25789</name>
</gene>
<evidence type="ECO:0000313" key="2">
    <source>
        <dbReference type="Proteomes" id="UP000235392"/>
    </source>
</evidence>
<sequence length="604" mass="66876">MSSTTLLSTSDMKLLHQEQTDNETAIEALQAADLMINQDPHQSSTVYNRSRSPRSSELVGTDLLAWTVRKHQSTLESSSSKFSYASQRGTAAVSHSKALPLLSETLDKRLQRVLAKATTVPPTALLPAAPMDLGSGKSSLKLTGGASGSPRAAVTMMNGERRGRRVGRDGAFEQGLGGRQPVQLDNGGREQTTLSLMDHFSQWIWDRHFLHGLIAPLRSPQSLLSALTESIIQHVSIWRSQVHLIANLTEPDIQGTNTILEGLDSLAYEYENRLIDLFPEASHETGQPPKINLILILADKEGQVGNLYPLHPMLCESVPVASNAVRVGLICGLACDAWDPRDPPFHRTYMDLYGPFVPFFWKLLSLQSRHLTVLLRPKVAVQQRNIFTHAAYRVLLRPPQATPLSAKNENLKPEKSDKPALQIFAEIILWGFELSIVSPKPLPCIECRRVNATIHPNFCHLKLTDCAISLALLNQTGSMEGFACFVFDLFLSNQSPKWAFTHEASHDSPCEDVVEITADFQRIHAVAATSAFRVLLDCIQYLQFELARIKTVHRTEMAEAESRIEQAWPSAQNQLSSEPLLQQLIFAARCSQLGLAIPLDEPAS</sequence>
<dbReference type="Proteomes" id="UP000235392">
    <property type="component" value="Unassembled WGS sequence"/>
</dbReference>
<protein>
    <submittedName>
        <fullName evidence="1">Uncharacterized protein</fullName>
    </submittedName>
</protein>
<organism evidence="1 2">
    <name type="scientific">Puccinia coronata f. sp. avenae</name>
    <dbReference type="NCBI Taxonomy" id="200324"/>
    <lineage>
        <taxon>Eukaryota</taxon>
        <taxon>Fungi</taxon>
        <taxon>Dikarya</taxon>
        <taxon>Basidiomycota</taxon>
        <taxon>Pucciniomycotina</taxon>
        <taxon>Pucciniomycetes</taxon>
        <taxon>Pucciniales</taxon>
        <taxon>Pucciniaceae</taxon>
        <taxon>Puccinia</taxon>
    </lineage>
</organism>
<evidence type="ECO:0000313" key="1">
    <source>
        <dbReference type="EMBL" id="PLW06985.1"/>
    </source>
</evidence>
<proteinExistence type="predicted"/>
<dbReference type="AlphaFoldDB" id="A0A2N5S169"/>